<dbReference type="Gene3D" id="3.30.900.10">
    <property type="entry name" value="HORMA domain"/>
    <property type="match status" value="1"/>
</dbReference>
<dbReference type="EnsemblMetazoa" id="ADAC006162-RA">
    <property type="protein sequence ID" value="ADAC006162-PA"/>
    <property type="gene ID" value="ADAC006162"/>
</dbReference>
<evidence type="ECO:0000256" key="1">
    <source>
        <dbReference type="ARBA" id="ARBA00004123"/>
    </source>
</evidence>
<reference evidence="8 10" key="1">
    <citation type="journal article" date="2010" name="BMC Genomics">
        <title>Combination of measures distinguishes pre-miRNAs from other stem-loops in the genome of the newly sequenced Anopheles darlingi.</title>
        <authorList>
            <person name="Mendes N.D."/>
            <person name="Freitas A.T."/>
            <person name="Vasconcelos A.T."/>
            <person name="Sagot M.F."/>
        </authorList>
    </citation>
    <scope>NUCLEOTIDE SEQUENCE</scope>
</reference>
<dbReference type="EMBL" id="ADMH02001533">
    <property type="protein sequence ID" value="ETN62154.1"/>
    <property type="molecule type" value="Genomic_DNA"/>
</dbReference>
<evidence type="ECO:0000259" key="7">
    <source>
        <dbReference type="PROSITE" id="PS50815"/>
    </source>
</evidence>
<dbReference type="VEuPathDB" id="VectorBase:ADAC006162"/>
<keyword evidence="4" id="KW-0498">Mitosis</keyword>
<dbReference type="OMA" id="WQFDVEI"/>
<dbReference type="GO" id="GO:0000776">
    <property type="term" value="C:kinetochore"/>
    <property type="evidence" value="ECO:0007669"/>
    <property type="project" value="TreeGrafter"/>
</dbReference>
<dbReference type="FunCoup" id="W5JH63">
    <property type="interactions" value="1424"/>
</dbReference>
<dbReference type="OrthoDB" id="1806at2759"/>
<evidence type="ECO:0000256" key="6">
    <source>
        <dbReference type="ARBA" id="ARBA00023306"/>
    </source>
</evidence>
<dbReference type="GO" id="GO:0051301">
    <property type="term" value="P:cell division"/>
    <property type="evidence" value="ECO:0007669"/>
    <property type="project" value="UniProtKB-KW"/>
</dbReference>
<dbReference type="PANTHER" id="PTHR11842">
    <property type="entry name" value="MITOTIC SPINDLE ASSEMBLY CHECKPOINT PROTEIN MAD2"/>
    <property type="match status" value="1"/>
</dbReference>
<proteinExistence type="inferred from homology"/>
<gene>
    <name evidence="8" type="ORF">AND_006162</name>
</gene>
<dbReference type="Pfam" id="PF02301">
    <property type="entry name" value="HORMA"/>
    <property type="match status" value="1"/>
</dbReference>
<evidence type="ECO:0000313" key="9">
    <source>
        <dbReference type="EnsemblMetazoa" id="ADAC006162-PA"/>
    </source>
</evidence>
<dbReference type="GO" id="GO:0005737">
    <property type="term" value="C:cytoplasm"/>
    <property type="evidence" value="ECO:0007669"/>
    <property type="project" value="TreeGrafter"/>
</dbReference>
<reference evidence="8" key="2">
    <citation type="submission" date="2010-05" db="EMBL/GenBank/DDBJ databases">
        <authorList>
            <person name="Almeida L.G."/>
            <person name="Nicolas M.F."/>
            <person name="Souza R.C."/>
            <person name="Vasconcelos A.T.R."/>
        </authorList>
    </citation>
    <scope>NUCLEOTIDE SEQUENCE</scope>
</reference>
<feature type="domain" description="HORMA" evidence="7">
    <location>
        <begin position="12"/>
        <end position="204"/>
    </location>
</feature>
<keyword evidence="3" id="KW-0132">Cell division</keyword>
<dbReference type="HOGENOM" id="CLU_072097_0_0_1"/>
<dbReference type="VEuPathDB" id="VectorBase:ADAR2_000658"/>
<dbReference type="InterPro" id="IPR045091">
    <property type="entry name" value="Mad2-like"/>
</dbReference>
<evidence type="ECO:0000256" key="5">
    <source>
        <dbReference type="ARBA" id="ARBA00023242"/>
    </source>
</evidence>
<keyword evidence="6" id="KW-0131">Cell cycle</keyword>
<reference evidence="8" key="3">
    <citation type="journal article" date="2013" name="Nucleic Acids Res.">
        <title>The genome of Anopheles darlingi, the main neotropical malaria vector.</title>
        <authorList>
            <person name="Marinotti O."/>
            <person name="Cerqueira G.C."/>
            <person name="de Almeida L.G."/>
            <person name="Ferro M.I."/>
            <person name="Loreto E.L."/>
            <person name="Zaha A."/>
            <person name="Teixeira S.M."/>
            <person name="Wespiser A.R."/>
            <person name="Almeida E Silva A."/>
            <person name="Schlindwein A.D."/>
            <person name="Pacheco A.C."/>
            <person name="Silva A.L."/>
            <person name="Graveley B.R."/>
            <person name="Walenz B.P."/>
            <person name="Lima Bde A."/>
            <person name="Ribeiro C.A."/>
            <person name="Nunes-Silva C.G."/>
            <person name="de Carvalho C.R."/>
            <person name="Soares C.M."/>
            <person name="de Menezes C.B."/>
            <person name="Matiolli C."/>
            <person name="Caffrey D."/>
            <person name="Araujo D.A."/>
            <person name="de Oliveira D.M."/>
            <person name="Golenbock D."/>
            <person name="Grisard E.C."/>
            <person name="Fantinatti-Garboggini F."/>
            <person name="de Carvalho F.M."/>
            <person name="Barcellos F.G."/>
            <person name="Prosdocimi F."/>
            <person name="May G."/>
            <person name="Azevedo Junior G.M."/>
            <person name="Guimaraes G.M."/>
            <person name="Goldman G.H."/>
            <person name="Padilha I.Q."/>
            <person name="Batista Jda S."/>
            <person name="Ferro J.A."/>
            <person name="Ribeiro J.M."/>
            <person name="Fietto J.L."/>
            <person name="Dabbas K.M."/>
            <person name="Cerdeira L."/>
            <person name="Agnez-Lima L.F."/>
            <person name="Brocchi M."/>
            <person name="de Carvalho M.O."/>
            <person name="Teixeira Mde M."/>
            <person name="Diniz Maia Mde M."/>
            <person name="Goldman M.H."/>
            <person name="Cruz Schneider M.P."/>
            <person name="Felipe M.S."/>
            <person name="Hungria M."/>
            <person name="Nicolas M.F."/>
            <person name="Pereira M."/>
            <person name="Montes M.A."/>
            <person name="Cantao M.E."/>
            <person name="Vincentz M."/>
            <person name="Rafael M.S."/>
            <person name="Silverman N."/>
            <person name="Stoco P.H."/>
            <person name="Souza R.C."/>
            <person name="Vicentini R."/>
            <person name="Gazzinelli R.T."/>
            <person name="Neves Rde O."/>
            <person name="Silva R."/>
            <person name="Astolfi-Filho S."/>
            <person name="Maciel T.E."/>
            <person name="Urmenyi T.P."/>
            <person name="Tadei W.P."/>
            <person name="Camargo E.P."/>
            <person name="de Vasconcelos A.T."/>
        </authorList>
    </citation>
    <scope>NUCLEOTIDE SEQUENCE</scope>
</reference>
<dbReference type="GO" id="GO:0005654">
    <property type="term" value="C:nucleoplasm"/>
    <property type="evidence" value="ECO:0007669"/>
    <property type="project" value="TreeGrafter"/>
</dbReference>
<dbReference type="Proteomes" id="UP000000673">
    <property type="component" value="Unassembled WGS sequence"/>
</dbReference>
<keyword evidence="10" id="KW-1185">Reference proteome</keyword>
<evidence type="ECO:0000313" key="8">
    <source>
        <dbReference type="EMBL" id="ETN62154.1"/>
    </source>
</evidence>
<keyword evidence="5" id="KW-0539">Nucleus</keyword>
<dbReference type="eggNOG" id="KOG3285">
    <property type="taxonomic scope" value="Eukaryota"/>
</dbReference>
<sequence>MATEQDNIITLEGSSEMIGEYLRYAVNSILFQRGIYPAQEFETSERYGVPMYLSKNEGVKRFFDAILPNIEEWCCKKSIESVILVLYNVRTKEVVERWDFNIKHEMEGIQQENVPPGDSGAQQIISYKPLQKIRGEIRNVMRQIASSIAFLPLLDFPCTFDVLIRKCGAIPQKWNETGSIDVSNPQTVHMRQFSTGIHQMATSVTYSLQNDN</sequence>
<name>W5JH63_ANODA</name>
<evidence type="ECO:0000313" key="10">
    <source>
        <dbReference type="Proteomes" id="UP000000673"/>
    </source>
</evidence>
<dbReference type="GO" id="GO:0007094">
    <property type="term" value="P:mitotic spindle assembly checkpoint signaling"/>
    <property type="evidence" value="ECO:0007669"/>
    <property type="project" value="TreeGrafter"/>
</dbReference>
<dbReference type="InterPro" id="IPR036570">
    <property type="entry name" value="HORMA_dom_sf"/>
</dbReference>
<reference evidence="9" key="4">
    <citation type="submission" date="2015-06" db="UniProtKB">
        <authorList>
            <consortium name="EnsemblMetazoa"/>
        </authorList>
    </citation>
    <scope>IDENTIFICATION</scope>
</reference>
<accession>W5JH63</accession>
<comment type="similarity">
    <text evidence="2">Belongs to the MAD2 family.</text>
</comment>
<organism evidence="8">
    <name type="scientific">Anopheles darlingi</name>
    <name type="common">Mosquito</name>
    <dbReference type="NCBI Taxonomy" id="43151"/>
    <lineage>
        <taxon>Eukaryota</taxon>
        <taxon>Metazoa</taxon>
        <taxon>Ecdysozoa</taxon>
        <taxon>Arthropoda</taxon>
        <taxon>Hexapoda</taxon>
        <taxon>Insecta</taxon>
        <taxon>Pterygota</taxon>
        <taxon>Neoptera</taxon>
        <taxon>Endopterygota</taxon>
        <taxon>Diptera</taxon>
        <taxon>Nematocera</taxon>
        <taxon>Culicoidea</taxon>
        <taxon>Culicidae</taxon>
        <taxon>Anophelinae</taxon>
        <taxon>Anopheles</taxon>
    </lineage>
</organism>
<dbReference type="PROSITE" id="PS50815">
    <property type="entry name" value="HORMA"/>
    <property type="match status" value="1"/>
</dbReference>
<protein>
    <submittedName>
        <fullName evidence="8">Mitotic spindle assembly checkpoint protein mad2</fullName>
    </submittedName>
</protein>
<evidence type="ECO:0000256" key="2">
    <source>
        <dbReference type="ARBA" id="ARBA00010348"/>
    </source>
</evidence>
<dbReference type="InterPro" id="IPR003511">
    <property type="entry name" value="HORMA_dom"/>
</dbReference>
<dbReference type="STRING" id="43151.W5JH63"/>
<evidence type="ECO:0000256" key="3">
    <source>
        <dbReference type="ARBA" id="ARBA00022618"/>
    </source>
</evidence>
<dbReference type="SUPFAM" id="SSF56019">
    <property type="entry name" value="The spindle assembly checkpoint protein mad2"/>
    <property type="match status" value="1"/>
</dbReference>
<dbReference type="AlphaFoldDB" id="W5JH63"/>
<dbReference type="PANTHER" id="PTHR11842:SF11">
    <property type="entry name" value="MITOTIC SPINDLE ASSEMBLY CHECKPOINT PROTEIN MAD2A"/>
    <property type="match status" value="1"/>
</dbReference>
<evidence type="ECO:0000256" key="4">
    <source>
        <dbReference type="ARBA" id="ARBA00022776"/>
    </source>
</evidence>
<comment type="subcellular location">
    <subcellularLocation>
        <location evidence="1">Nucleus</location>
    </subcellularLocation>
</comment>